<keyword evidence="2" id="KW-1185">Reference proteome</keyword>
<proteinExistence type="predicted"/>
<evidence type="ECO:0000313" key="1">
    <source>
        <dbReference type="EMBL" id="BDX06994.1"/>
    </source>
</evidence>
<dbReference type="Proteomes" id="UP001333710">
    <property type="component" value="Chromosome"/>
</dbReference>
<organism evidence="1 2">
    <name type="scientific">Planctobacterium marinum</name>
    <dbReference type="NCBI Taxonomy" id="1631968"/>
    <lineage>
        <taxon>Bacteria</taxon>
        <taxon>Pseudomonadati</taxon>
        <taxon>Pseudomonadota</taxon>
        <taxon>Gammaproteobacteria</taxon>
        <taxon>Alteromonadales</taxon>
        <taxon>Alteromonadaceae</taxon>
        <taxon>Planctobacterium</taxon>
    </lineage>
</organism>
<protein>
    <submittedName>
        <fullName evidence="1">Uncharacterized protein</fullName>
    </submittedName>
</protein>
<sequence length="155" mass="17451">MSNPEISLVIEPWTTANTHFNLYVENIGDPDESLVAEFSDKKFVLNDEFTFIDLIFNGTFANNGDQTANLVFNLQTPGYSFRKRDDGIKNITDPDKFNVSATLPTPDDRKCIVTINNVDIEKASFSFNFDIKSSNGGKDHLFDPDLDVERPPIPK</sequence>
<reference evidence="1" key="1">
    <citation type="submission" date="2023-01" db="EMBL/GenBank/DDBJ databases">
        <title>Complete genome sequence of Planctobacterium marinum strain Dej080120_11.</title>
        <authorList>
            <person name="Ueki S."/>
            <person name="Maruyama F."/>
        </authorList>
    </citation>
    <scope>NUCLEOTIDE SEQUENCE</scope>
    <source>
        <strain evidence="1">Dej080120_11</strain>
    </source>
</reference>
<dbReference type="EMBL" id="AP027272">
    <property type="protein sequence ID" value="BDX06994.1"/>
    <property type="molecule type" value="Genomic_DNA"/>
</dbReference>
<accession>A0AA48KSZ3</accession>
<gene>
    <name evidence="1" type="ORF">MACH26_25150</name>
</gene>
<dbReference type="KEGG" id="pmaw:MACH26_25150"/>
<dbReference type="AlphaFoldDB" id="A0AA48KSZ3"/>
<dbReference type="RefSeq" id="WP_338292986.1">
    <property type="nucleotide sequence ID" value="NZ_AP027272.1"/>
</dbReference>
<name>A0AA48KSZ3_9ALTE</name>
<evidence type="ECO:0000313" key="2">
    <source>
        <dbReference type="Proteomes" id="UP001333710"/>
    </source>
</evidence>